<keyword evidence="1" id="KW-1133">Transmembrane helix</keyword>
<sequence>MDTHMIVELIGYFGSALVLLSFLMTSVVKLRIINMAGGVICTIYSLVIHAYPTAIMNTCLVLINFYYLMRISKTERAYDVIEGNPEESMLRYFVKRYAADIQKYFPDFNASSKTMGGCNAAYIVCHDDAPAGILIGNRRPDGELDVILDYSTPAYRDCSVGKYLYSRLKEQGIRKLNFAGTPGPHEYYLQTMGFVKEDGTYVKELDQNEN</sequence>
<evidence type="ECO:0000313" key="2">
    <source>
        <dbReference type="EMBL" id="GLG04319.1"/>
    </source>
</evidence>
<keyword evidence="1" id="KW-0472">Membrane</keyword>
<dbReference type="Proteomes" id="UP001145145">
    <property type="component" value="Unassembled WGS sequence"/>
</dbReference>
<protein>
    <recommendedName>
        <fullName evidence="5">Inner membrane protein</fullName>
    </recommendedName>
</protein>
<dbReference type="EMBL" id="BSCH01000001">
    <property type="protein sequence ID" value="GLG88824.1"/>
    <property type="molecule type" value="Genomic_DNA"/>
</dbReference>
<dbReference type="EMBL" id="BSBO01000013">
    <property type="protein sequence ID" value="GLG04319.1"/>
    <property type="molecule type" value="Genomic_DNA"/>
</dbReference>
<reference evidence="2 4" key="5">
    <citation type="journal article" date="2023" name="Int. J. Syst. Evol. Microbiol.">
        <title>Sellimonas catena sp. nov., isolated from human faeces.</title>
        <authorList>
            <person name="Hisatomi A."/>
            <person name="Ohkuma M."/>
            <person name="Sakamoto M."/>
        </authorList>
    </citation>
    <scope>NUCLEOTIDE SEQUENCE [LARGE SCALE GENOMIC DNA]</scope>
    <source>
        <strain evidence="2 4">12EGH17</strain>
        <strain evidence="3">18CBH55</strain>
    </source>
</reference>
<evidence type="ECO:0000313" key="3">
    <source>
        <dbReference type="EMBL" id="GLG88824.1"/>
    </source>
</evidence>
<evidence type="ECO:0000256" key="1">
    <source>
        <dbReference type="SAM" id="Phobius"/>
    </source>
</evidence>
<proteinExistence type="predicted"/>
<dbReference type="SUPFAM" id="SSF55729">
    <property type="entry name" value="Acyl-CoA N-acyltransferases (Nat)"/>
    <property type="match status" value="1"/>
</dbReference>
<reference evidence="2" key="1">
    <citation type="submission" date="2022-11" db="EMBL/GenBank/DDBJ databases">
        <title>Draft genome sequence of Sellimonas catena strain 12EGH17.</title>
        <authorList>
            <person name="Atsushi H."/>
            <person name="Moriya O."/>
            <person name="Mitsuo S."/>
        </authorList>
    </citation>
    <scope>NUCLEOTIDE SEQUENCE</scope>
    <source>
        <strain evidence="2">12EGH17</strain>
    </source>
</reference>
<dbReference type="RefSeq" id="WP_087166863.1">
    <property type="nucleotide sequence ID" value="NZ_BSBO01000013.1"/>
</dbReference>
<dbReference type="Proteomes" id="UP001145094">
    <property type="component" value="Unassembled WGS sequence"/>
</dbReference>
<feature type="transmembrane region" description="Helical" evidence="1">
    <location>
        <begin position="48"/>
        <end position="68"/>
    </location>
</feature>
<comment type="caution">
    <text evidence="2">The sequence shown here is derived from an EMBL/GenBank/DDBJ whole genome shotgun (WGS) entry which is preliminary data.</text>
</comment>
<organism evidence="2 4">
    <name type="scientific">Sellimonas catena</name>
    <dbReference type="NCBI Taxonomy" id="2994035"/>
    <lineage>
        <taxon>Bacteria</taxon>
        <taxon>Bacillati</taxon>
        <taxon>Bacillota</taxon>
        <taxon>Clostridia</taxon>
        <taxon>Lachnospirales</taxon>
        <taxon>Lachnospiraceae</taxon>
        <taxon>Sellimonas</taxon>
    </lineage>
</organism>
<reference evidence="3" key="4">
    <citation type="submission" date="2022-11" db="EMBL/GenBank/DDBJ databases">
        <title>Draft genome sequence of Sellimonas catena strain 18CBH55.</title>
        <authorList>
            <person name="Hisatomi A."/>
            <person name="Ohkuma M."/>
            <person name="Sakamoto M."/>
        </authorList>
    </citation>
    <scope>NUCLEOTIDE SEQUENCE</scope>
    <source>
        <strain evidence="3">18CBH55</strain>
    </source>
</reference>
<name>A0A9W6C6I4_9FIRM</name>
<reference evidence="3" key="3">
    <citation type="submission" date="2022-11" db="EMBL/GenBank/DDBJ databases">
        <title>Draft genome sequence of Sellimonas catena strain 18CBH55.</title>
        <authorList>
            <person name="Atsushi H."/>
            <person name="Moriya O."/>
            <person name="Mitsuo S."/>
        </authorList>
    </citation>
    <scope>NUCLEOTIDE SEQUENCE</scope>
    <source>
        <strain evidence="3">18CBH55</strain>
    </source>
</reference>
<accession>A0A9W6C6I4</accession>
<evidence type="ECO:0008006" key="5">
    <source>
        <dbReference type="Google" id="ProtNLM"/>
    </source>
</evidence>
<dbReference type="InterPro" id="IPR016181">
    <property type="entry name" value="Acyl_CoA_acyltransferase"/>
</dbReference>
<feature type="transmembrane region" description="Helical" evidence="1">
    <location>
        <begin position="9"/>
        <end position="28"/>
    </location>
</feature>
<keyword evidence="1" id="KW-0812">Transmembrane</keyword>
<keyword evidence="4" id="KW-1185">Reference proteome</keyword>
<evidence type="ECO:0000313" key="4">
    <source>
        <dbReference type="Proteomes" id="UP001145145"/>
    </source>
</evidence>
<reference evidence="2" key="2">
    <citation type="submission" date="2022-11" db="EMBL/GenBank/DDBJ databases">
        <title>Draft genome sequence of Sellimonas catena strain 12EGH17.</title>
        <authorList>
            <person name="Hisatomi A."/>
            <person name="Ohkuma M."/>
            <person name="Sakamoto M."/>
        </authorList>
    </citation>
    <scope>NUCLEOTIDE SEQUENCE</scope>
    <source>
        <strain evidence="2">12EGH17</strain>
    </source>
</reference>
<dbReference type="AlphaFoldDB" id="A0A9W6C6I4"/>
<gene>
    <name evidence="2" type="ORF">Selli1_14930</name>
    <name evidence="3" type="ORF">Selli2_02500</name>
</gene>